<accession>A0A8D9ESY8</accession>
<proteinExistence type="predicted"/>
<dbReference type="AlphaFoldDB" id="A0A8D9ESY8"/>
<protein>
    <submittedName>
        <fullName evidence="1">Vitellogenin-2</fullName>
    </submittedName>
</protein>
<organism evidence="1">
    <name type="scientific">Cacopsylla melanoneura</name>
    <dbReference type="NCBI Taxonomy" id="428564"/>
    <lineage>
        <taxon>Eukaryota</taxon>
        <taxon>Metazoa</taxon>
        <taxon>Ecdysozoa</taxon>
        <taxon>Arthropoda</taxon>
        <taxon>Hexapoda</taxon>
        <taxon>Insecta</taxon>
        <taxon>Pterygota</taxon>
        <taxon>Neoptera</taxon>
        <taxon>Paraneoptera</taxon>
        <taxon>Hemiptera</taxon>
        <taxon>Sternorrhyncha</taxon>
        <taxon>Psylloidea</taxon>
        <taxon>Psyllidae</taxon>
        <taxon>Psyllinae</taxon>
        <taxon>Cacopsylla</taxon>
    </lineage>
</organism>
<sequence length="229" mass="26072">MAVAATAQVPQLSEMNFMRTEKEDPAMQINAEAMWGENAQSGAQVSIKARLEQSEERKQYIANHPQAEQCRKQMEQRDNALPACRNITARANALDQYSFTVKYEKIPQRLMNATYQIYKLARYAGFPYNSENVVDVNNQANQLKLRVNFAEDHQSANVSIEAPHANAEFKNLPVPHMAKHILIINAQYDIDERIGYAALNGQYNRKYFTIQLIQDESDNKFSGIQALVS</sequence>
<evidence type="ECO:0000313" key="1">
    <source>
        <dbReference type="EMBL" id="CAG6765253.1"/>
    </source>
</evidence>
<reference evidence="1" key="1">
    <citation type="submission" date="2021-05" db="EMBL/GenBank/DDBJ databases">
        <authorList>
            <person name="Alioto T."/>
            <person name="Alioto T."/>
            <person name="Gomez Garrido J."/>
        </authorList>
    </citation>
    <scope>NUCLEOTIDE SEQUENCE</scope>
</reference>
<dbReference type="EMBL" id="HBUF01567676">
    <property type="protein sequence ID" value="CAG6765253.1"/>
    <property type="molecule type" value="Transcribed_RNA"/>
</dbReference>
<name>A0A8D9ESY8_9HEMI</name>